<dbReference type="InterPro" id="IPR042183">
    <property type="entry name" value="MmgE/PrpD_sf_1"/>
</dbReference>
<feature type="domain" description="MmgE/PrpD N-terminal" evidence="2">
    <location>
        <begin position="2"/>
        <end position="240"/>
    </location>
</feature>
<dbReference type="RefSeq" id="WP_312875484.1">
    <property type="nucleotide sequence ID" value="NZ_JACHMN010000003.1"/>
</dbReference>
<dbReference type="Gene3D" id="1.10.4100.10">
    <property type="entry name" value="2-methylcitrate dehydratase PrpD"/>
    <property type="match status" value="1"/>
</dbReference>
<dbReference type="PANTHER" id="PTHR16943">
    <property type="entry name" value="2-METHYLCITRATE DEHYDRATASE-RELATED"/>
    <property type="match status" value="1"/>
</dbReference>
<evidence type="ECO:0000313" key="4">
    <source>
        <dbReference type="EMBL" id="MBB5873367.1"/>
    </source>
</evidence>
<dbReference type="Gene3D" id="3.30.1330.120">
    <property type="entry name" value="2-methylcitrate dehydratase PrpD"/>
    <property type="match status" value="1"/>
</dbReference>
<dbReference type="InterPro" id="IPR005656">
    <property type="entry name" value="MmgE_PrpD"/>
</dbReference>
<dbReference type="Proteomes" id="UP000587527">
    <property type="component" value="Unassembled WGS sequence"/>
</dbReference>
<evidence type="ECO:0000256" key="1">
    <source>
        <dbReference type="ARBA" id="ARBA00006174"/>
    </source>
</evidence>
<dbReference type="PANTHER" id="PTHR16943:SF8">
    <property type="entry name" value="2-METHYLCITRATE DEHYDRATASE"/>
    <property type="match status" value="1"/>
</dbReference>
<organism evidence="4 5">
    <name type="scientific">Allocatelliglobosispora scoriae</name>
    <dbReference type="NCBI Taxonomy" id="643052"/>
    <lineage>
        <taxon>Bacteria</taxon>
        <taxon>Bacillati</taxon>
        <taxon>Actinomycetota</taxon>
        <taxon>Actinomycetes</taxon>
        <taxon>Micromonosporales</taxon>
        <taxon>Micromonosporaceae</taxon>
        <taxon>Allocatelliglobosispora</taxon>
    </lineage>
</organism>
<dbReference type="InterPro" id="IPR045337">
    <property type="entry name" value="MmgE_PrpD_C"/>
</dbReference>
<evidence type="ECO:0000259" key="2">
    <source>
        <dbReference type="Pfam" id="PF03972"/>
    </source>
</evidence>
<reference evidence="4 5" key="1">
    <citation type="submission" date="2020-08" db="EMBL/GenBank/DDBJ databases">
        <title>Sequencing the genomes of 1000 actinobacteria strains.</title>
        <authorList>
            <person name="Klenk H.-P."/>
        </authorList>
    </citation>
    <scope>NUCLEOTIDE SEQUENCE [LARGE SCALE GENOMIC DNA]</scope>
    <source>
        <strain evidence="4 5">DSM 45362</strain>
    </source>
</reference>
<dbReference type="SUPFAM" id="SSF103378">
    <property type="entry name" value="2-methylcitrate dehydratase PrpD"/>
    <property type="match status" value="1"/>
</dbReference>
<keyword evidence="5" id="KW-1185">Reference proteome</keyword>
<sequence length="437" mass="43698">MRDLAVWASGLTLAQVPPTVRAAARRHLLDGLGCLIAGVRRDAAPAAQEVASGLGGPPEATLLGCDTRVGAPAAAFGNAVAMHALDFDDTHAGGLVHATTVTAPVALAVAQQLGSTGSELLAAYVAGLETVCRLGAATPHGFHARGVHATSACGTIAAAVVAGRLMGLPAEVMADAIGIAASGSSGLLEFLATGSSTKQLHPGFAACNGILAARLAAAGATGPGSAIEGSRGLYAAFTGRRPDLSVLVGALGERWEAARITIKPYPACQLGHASIDAALSLRGGVDVERITGIELRLHPDALAIVGDRAPGTAYAAKFSAAWCVAAVLVDGALPVEVFDQPLRADLQRLAGITSLTARPSSGPAADAPGWLRVTLDDGTSLVGEVPRSGGGPDDPGLDALVLSKARGTIGPRAEVVRAAVDGLAEASDVEELVRSLA</sequence>
<dbReference type="InterPro" id="IPR042188">
    <property type="entry name" value="MmgE/PrpD_sf_2"/>
</dbReference>
<gene>
    <name evidence="4" type="ORF">F4553_006801</name>
</gene>
<comment type="caution">
    <text evidence="4">The sequence shown here is derived from an EMBL/GenBank/DDBJ whole genome shotgun (WGS) entry which is preliminary data.</text>
</comment>
<feature type="domain" description="MmgE/PrpD C-terminal" evidence="3">
    <location>
        <begin position="265"/>
        <end position="419"/>
    </location>
</feature>
<dbReference type="AlphaFoldDB" id="A0A841BW84"/>
<name>A0A841BW84_9ACTN</name>
<comment type="similarity">
    <text evidence="1">Belongs to the PrpD family.</text>
</comment>
<dbReference type="GO" id="GO:0016829">
    <property type="term" value="F:lyase activity"/>
    <property type="evidence" value="ECO:0007669"/>
    <property type="project" value="InterPro"/>
</dbReference>
<proteinExistence type="inferred from homology"/>
<dbReference type="InterPro" id="IPR045336">
    <property type="entry name" value="MmgE_PrpD_N"/>
</dbReference>
<protein>
    <submittedName>
        <fullName evidence="4">2-methylcitrate dehydratase PrpD</fullName>
    </submittedName>
</protein>
<dbReference type="Pfam" id="PF19305">
    <property type="entry name" value="MmgE_PrpD_C"/>
    <property type="match status" value="1"/>
</dbReference>
<dbReference type="EMBL" id="JACHMN010000003">
    <property type="protein sequence ID" value="MBB5873367.1"/>
    <property type="molecule type" value="Genomic_DNA"/>
</dbReference>
<evidence type="ECO:0000259" key="3">
    <source>
        <dbReference type="Pfam" id="PF19305"/>
    </source>
</evidence>
<dbReference type="InterPro" id="IPR036148">
    <property type="entry name" value="MmgE/PrpD_sf"/>
</dbReference>
<accession>A0A841BW84</accession>
<evidence type="ECO:0000313" key="5">
    <source>
        <dbReference type="Proteomes" id="UP000587527"/>
    </source>
</evidence>
<dbReference type="Pfam" id="PF03972">
    <property type="entry name" value="MmgE_PrpD_N"/>
    <property type="match status" value="1"/>
</dbReference>